<dbReference type="InParanoid" id="B3S255"/>
<evidence type="ECO:0000313" key="2">
    <source>
        <dbReference type="Proteomes" id="UP000009022"/>
    </source>
</evidence>
<reference evidence="1 2" key="1">
    <citation type="journal article" date="2008" name="Nature">
        <title>The Trichoplax genome and the nature of placozoans.</title>
        <authorList>
            <person name="Srivastava M."/>
            <person name="Begovic E."/>
            <person name="Chapman J."/>
            <person name="Putnam N.H."/>
            <person name="Hellsten U."/>
            <person name="Kawashima T."/>
            <person name="Kuo A."/>
            <person name="Mitros T."/>
            <person name="Salamov A."/>
            <person name="Carpenter M.L."/>
            <person name="Signorovitch A.Y."/>
            <person name="Moreno M.A."/>
            <person name="Kamm K."/>
            <person name="Grimwood J."/>
            <person name="Schmutz J."/>
            <person name="Shapiro H."/>
            <person name="Grigoriev I.V."/>
            <person name="Buss L.W."/>
            <person name="Schierwater B."/>
            <person name="Dellaporta S.L."/>
            <person name="Rokhsar D.S."/>
        </authorList>
    </citation>
    <scope>NUCLEOTIDE SEQUENCE [LARGE SCALE GENOMIC DNA]</scope>
    <source>
        <strain evidence="1 2">Grell-BS-1999</strain>
    </source>
</reference>
<keyword evidence="2" id="KW-1185">Reference proteome</keyword>
<dbReference type="HOGENOM" id="CLU_444348_0_0_1"/>
<proteinExistence type="predicted"/>
<dbReference type="Proteomes" id="UP000009022">
    <property type="component" value="Unassembled WGS sequence"/>
</dbReference>
<accession>B3S255</accession>
<dbReference type="GeneID" id="6755497"/>
<evidence type="ECO:0000313" key="1">
    <source>
        <dbReference type="EMBL" id="EDV23374.1"/>
    </source>
</evidence>
<dbReference type="RefSeq" id="XP_002114284.1">
    <property type="nucleotide sequence ID" value="XM_002114248.1"/>
</dbReference>
<dbReference type="CTD" id="6755497"/>
<name>B3S255_TRIAD</name>
<dbReference type="KEGG" id="tad:TRIADDRAFT_57931"/>
<dbReference type="AlphaFoldDB" id="B3S255"/>
<gene>
    <name evidence="1" type="ORF">TRIADDRAFT_57931</name>
</gene>
<organism evidence="1 2">
    <name type="scientific">Trichoplax adhaerens</name>
    <name type="common">Trichoplax reptans</name>
    <dbReference type="NCBI Taxonomy" id="10228"/>
    <lineage>
        <taxon>Eukaryota</taxon>
        <taxon>Metazoa</taxon>
        <taxon>Placozoa</taxon>
        <taxon>Uniplacotomia</taxon>
        <taxon>Trichoplacea</taxon>
        <taxon>Trichoplacidae</taxon>
        <taxon>Trichoplax</taxon>
    </lineage>
</organism>
<protein>
    <submittedName>
        <fullName evidence="1">Uncharacterized protein</fullName>
    </submittedName>
</protein>
<dbReference type="EMBL" id="DS985247">
    <property type="protein sequence ID" value="EDV23374.1"/>
    <property type="molecule type" value="Genomic_DNA"/>
</dbReference>
<sequence length="615" mass="70997">MIKIVVVVSDCVNSYFQRQEKKKRPSIMKSIKNISGYSYSYSYSNKRIRVLILVATESNIEGQITDNLPDNSICNANNNTKKELSIISSNSKKICWNHQFSSDGTVTINGIRHDILWNPLRDLLSISLCLSRNGISRVATLSDDKCKKTLQTNVLVTIKSSRENISLYLKSKILLAWHPKNQARLRRMRTLIPLSDKHQNMRPIARRNGNSSKNIVKHFMIMRKRTKSRILTKTCIAIKLKNSFTKAGYNHGPFRFITTKLSFSLPQSIINASNSEIIRFSSDRRMYCSSRAFMECLDYPLKSLRSVPDDKFSDVGHVLLPASFQELSHFEYVVFKRFNDYLLQYKVITATYQNTVSGLNLEKINIWITSYGANYDIYPTNSTNTWNHDKILYLLCTLITNYYRATSITHHLKDYIDQSTISPTFACLNHKRKQVDNASLFATHPSSHHKKLKLSTADTRSVADSRVKDHHFSCSMNFTYEAEANNRYVSSEIFTRLLVQDLKREFFTTCYGHVDKIIQYCHLGHCLAILKVNAQINPKFEINTKIIDKIYSLAPCGNRNKQVAARSKNDDEYLLEHKAKTFEMPPSFLGQWTEADDRDKKIDYEISELRPPYPI</sequence>